<dbReference type="SUPFAM" id="SSF52540">
    <property type="entry name" value="P-loop containing nucleoside triphosphate hydrolases"/>
    <property type="match status" value="1"/>
</dbReference>
<protein>
    <recommendedName>
        <fullName evidence="6">tRNA modification GTPase MnmE</fullName>
        <ecNumber evidence="6">3.6.-.-</ecNumber>
    </recommendedName>
</protein>
<reference evidence="9 10" key="1">
    <citation type="journal article" date="2025" name="Anaerobe">
        <title>Description of Anaerococcus kampingiae sp. nov., Anaerococcus groningensis sp. nov., Anaerococcus martiniensis sp. nov., and Anaerococcus cruorum sp. nov., isolated from human clinical specimens.</title>
        <authorList>
            <person name="Boiten K.E."/>
            <person name="Meijer J."/>
            <person name="van Wezel E.M."/>
            <person name="Veloo A.C.M."/>
        </authorList>
    </citation>
    <scope>NUCLEOTIDE SEQUENCE [LARGE SCALE GENOMIC DNA]</scope>
    <source>
        <strain evidence="9 10">ENR0831</strain>
    </source>
</reference>
<dbReference type="Pfam" id="PF12631">
    <property type="entry name" value="MnmE_helical"/>
    <property type="match status" value="1"/>
</dbReference>
<comment type="caution">
    <text evidence="6">Lacks conserved residue(s) required for the propagation of feature annotation.</text>
</comment>
<dbReference type="InterPro" id="IPR004520">
    <property type="entry name" value="GTPase_MnmE"/>
</dbReference>
<dbReference type="PROSITE" id="PS51709">
    <property type="entry name" value="G_TRME"/>
    <property type="match status" value="1"/>
</dbReference>
<dbReference type="InterPro" id="IPR006073">
    <property type="entry name" value="GTP-bd"/>
</dbReference>
<accession>A0ABW9M910</accession>
<feature type="binding site" evidence="6">
    <location>
        <begin position="274"/>
        <end position="277"/>
    </location>
    <ligand>
        <name>GTP</name>
        <dbReference type="ChEBI" id="CHEBI:37565"/>
    </ligand>
</feature>
<comment type="function">
    <text evidence="6">Exhibits a very high intrinsic GTPase hydrolysis rate. Involved in the addition of a carboxymethylaminomethyl (cmnm) group at the wobble position (U34) of certain tRNAs, forming tRNA-cmnm(5)s(2)U34.</text>
</comment>
<dbReference type="HAMAP" id="MF_00379">
    <property type="entry name" value="GTPase_MnmE"/>
    <property type="match status" value="1"/>
</dbReference>
<comment type="subcellular location">
    <subcellularLocation>
        <location evidence="6">Cytoplasm</location>
    </subcellularLocation>
</comment>
<comment type="cofactor">
    <cofactor evidence="6">
        <name>K(+)</name>
        <dbReference type="ChEBI" id="CHEBI:29103"/>
    </cofactor>
    <text evidence="6">Binds 1 potassium ion per subunit.</text>
</comment>
<dbReference type="CDD" id="cd04164">
    <property type="entry name" value="trmE"/>
    <property type="match status" value="1"/>
</dbReference>
<feature type="binding site" evidence="6">
    <location>
        <position position="125"/>
    </location>
    <ligand>
        <name>(6S)-5-formyl-5,6,7,8-tetrahydrofolate</name>
        <dbReference type="ChEBI" id="CHEBI:57457"/>
    </ligand>
</feature>
<comment type="caution">
    <text evidence="9">The sequence shown here is derived from an EMBL/GenBank/DDBJ whole genome shotgun (WGS) entry which is preliminary data.</text>
</comment>
<dbReference type="InterPro" id="IPR018948">
    <property type="entry name" value="GTP-bd_TrmE_N"/>
</dbReference>
<keyword evidence="6" id="KW-0378">Hydrolase</keyword>
<keyword evidence="10" id="KW-1185">Reference proteome</keyword>
<evidence type="ECO:0000256" key="5">
    <source>
        <dbReference type="ARBA" id="ARBA00023134"/>
    </source>
</evidence>
<keyword evidence="2 6" id="KW-0819">tRNA processing</keyword>
<comment type="similarity">
    <text evidence="1 6 7">Belongs to the TRAFAC class TrmE-Era-EngA-EngB-Septin-like GTPase superfamily. TrmE GTPase family.</text>
</comment>
<dbReference type="InterPro" id="IPR031168">
    <property type="entry name" value="G_TrmE"/>
</dbReference>
<evidence type="ECO:0000256" key="2">
    <source>
        <dbReference type="ARBA" id="ARBA00022694"/>
    </source>
</evidence>
<dbReference type="Gene3D" id="3.30.1360.120">
    <property type="entry name" value="Probable tRNA modification gtpase trme, domain 1"/>
    <property type="match status" value="1"/>
</dbReference>
<dbReference type="Pfam" id="PF10396">
    <property type="entry name" value="TrmE_N"/>
    <property type="match status" value="1"/>
</dbReference>
<dbReference type="Gene3D" id="1.20.120.430">
    <property type="entry name" value="tRNA modification GTPase MnmE domain 2"/>
    <property type="match status" value="1"/>
</dbReference>
<organism evidence="9 10">
    <name type="scientific">Anaerococcus martiniensis</name>
    <dbReference type="NCBI Taxonomy" id="3115615"/>
    <lineage>
        <taxon>Bacteria</taxon>
        <taxon>Bacillati</taxon>
        <taxon>Bacillota</taxon>
        <taxon>Tissierellia</taxon>
        <taxon>Tissierellales</taxon>
        <taxon>Peptoniphilaceae</taxon>
        <taxon>Anaerococcus</taxon>
    </lineage>
</organism>
<feature type="binding site" evidence="6">
    <location>
        <begin position="249"/>
        <end position="255"/>
    </location>
    <ligand>
        <name>GTP</name>
        <dbReference type="ChEBI" id="CHEBI:37565"/>
    </ligand>
</feature>
<evidence type="ECO:0000259" key="8">
    <source>
        <dbReference type="PROSITE" id="PS51709"/>
    </source>
</evidence>
<sequence>MSDATIAAISTPTGTGGISIVRMSGDKSKEIIDQIFEPIHGGPIDVKKDNRRMRYGNIIDDGEIIDEVMVNFMAGPGTYTREDIVEVNCHGSFISVKKILNLLLDKGAVLAEPGEFTKRAFLNGRIDLSQAEAVLDIINSTNDLSQAQGINQLNGSLRNEIEAIRKSLLEALSRLEYSINFTEDGEDLSPDEIIKYMDEAKARIDKLLNTSNKGKIIREGINTTILGKPNVGKSSLLNALLKENRAIVTDIPGTTRDLISEYINLGSFTLKINDTAGIRDTDDVVEKIGVDKSIEISKSSDLIIALFDTSREFDNEDQKILDLIEGKNSIIILNKTDLDQKFDRAIFDNIDLPIIETSMTENIGIDKLEETITEIFDTSEINRESILITNTRHERLLNQAGKKLDDSLTDIKMGIPLDAVEVDLRGSYDDLGLIIGESVSDEIMDKVFKEFCVGK</sequence>
<dbReference type="RefSeq" id="WP_410031485.1">
    <property type="nucleotide sequence ID" value="NZ_JBGMEI010000007.1"/>
</dbReference>
<dbReference type="PANTHER" id="PTHR42714">
    <property type="entry name" value="TRNA MODIFICATION GTPASE GTPBP3"/>
    <property type="match status" value="1"/>
</dbReference>
<dbReference type="NCBIfam" id="TIGR00231">
    <property type="entry name" value="small_GTP"/>
    <property type="match status" value="1"/>
</dbReference>
<keyword evidence="3 6" id="KW-0547">Nucleotide-binding</keyword>
<feature type="domain" description="TrmE-type G" evidence="8">
    <location>
        <begin position="220"/>
        <end position="377"/>
    </location>
</feature>
<keyword evidence="5 6" id="KW-0342">GTP-binding</keyword>
<keyword evidence="4 6" id="KW-0630">Potassium</keyword>
<keyword evidence="6" id="KW-0479">Metal-binding</keyword>
<dbReference type="Proteomes" id="UP001637996">
    <property type="component" value="Unassembled WGS sequence"/>
</dbReference>
<proteinExistence type="inferred from homology"/>
<dbReference type="CDD" id="cd14858">
    <property type="entry name" value="TrmE_N"/>
    <property type="match status" value="1"/>
</dbReference>
<dbReference type="InterPro" id="IPR005225">
    <property type="entry name" value="Small_GTP-bd"/>
</dbReference>
<feature type="binding site" evidence="6">
    <location>
        <position position="255"/>
    </location>
    <ligand>
        <name>Mg(2+)</name>
        <dbReference type="ChEBI" id="CHEBI:18420"/>
    </ligand>
</feature>
<feature type="binding site" evidence="6">
    <location>
        <position position="455"/>
    </location>
    <ligand>
        <name>(6S)-5-formyl-5,6,7,8-tetrahydrofolate</name>
        <dbReference type="ChEBI" id="CHEBI:57457"/>
    </ligand>
</feature>
<dbReference type="InterPro" id="IPR027266">
    <property type="entry name" value="TrmE/GcvT-like"/>
</dbReference>
<comment type="subunit">
    <text evidence="6">Homodimer. Heterotetramer of two MnmE and two MnmG subunits.</text>
</comment>
<feature type="binding site" evidence="6">
    <location>
        <position position="249"/>
    </location>
    <ligand>
        <name>K(+)</name>
        <dbReference type="ChEBI" id="CHEBI:29103"/>
    </ligand>
</feature>
<feature type="binding site" evidence="6">
    <location>
        <position position="234"/>
    </location>
    <ligand>
        <name>Mg(2+)</name>
        <dbReference type="ChEBI" id="CHEBI:18420"/>
    </ligand>
</feature>
<gene>
    <name evidence="6 9" type="primary">mnmE</name>
    <name evidence="6" type="synonym">trmE</name>
    <name evidence="9" type="ORF">ACCQ41_06035</name>
</gene>
<evidence type="ECO:0000256" key="6">
    <source>
        <dbReference type="HAMAP-Rule" id="MF_00379"/>
    </source>
</evidence>
<feature type="binding site" evidence="6">
    <location>
        <position position="251"/>
    </location>
    <ligand>
        <name>K(+)</name>
        <dbReference type="ChEBI" id="CHEBI:29103"/>
    </ligand>
</feature>
<dbReference type="EC" id="3.6.-.-" evidence="6"/>
<feature type="binding site" evidence="6">
    <location>
        <position position="22"/>
    </location>
    <ligand>
        <name>(6S)-5-formyl-5,6,7,8-tetrahydrofolate</name>
        <dbReference type="ChEBI" id="CHEBI:57457"/>
    </ligand>
</feature>
<dbReference type="InterPro" id="IPR027417">
    <property type="entry name" value="P-loop_NTPase"/>
</dbReference>
<keyword evidence="6" id="KW-0460">Magnesium</keyword>
<evidence type="ECO:0000313" key="10">
    <source>
        <dbReference type="Proteomes" id="UP001637996"/>
    </source>
</evidence>
<dbReference type="InterPro" id="IPR027368">
    <property type="entry name" value="MnmE_dom2"/>
</dbReference>
<feature type="binding site" evidence="6">
    <location>
        <position position="230"/>
    </location>
    <ligand>
        <name>K(+)</name>
        <dbReference type="ChEBI" id="CHEBI:29103"/>
    </ligand>
</feature>
<dbReference type="EMBL" id="JBGMEI010000007">
    <property type="protein sequence ID" value="MFO3665801.1"/>
    <property type="molecule type" value="Genomic_DNA"/>
</dbReference>
<evidence type="ECO:0000256" key="3">
    <source>
        <dbReference type="ARBA" id="ARBA00022741"/>
    </source>
</evidence>
<dbReference type="InterPro" id="IPR025867">
    <property type="entry name" value="MnmE_helical"/>
</dbReference>
<evidence type="ECO:0000256" key="7">
    <source>
        <dbReference type="RuleBase" id="RU003313"/>
    </source>
</evidence>
<evidence type="ECO:0000256" key="4">
    <source>
        <dbReference type="ARBA" id="ARBA00022958"/>
    </source>
</evidence>
<feature type="binding site" evidence="6">
    <location>
        <position position="254"/>
    </location>
    <ligand>
        <name>K(+)</name>
        <dbReference type="ChEBI" id="CHEBI:29103"/>
    </ligand>
</feature>
<feature type="binding site" evidence="6">
    <location>
        <position position="86"/>
    </location>
    <ligand>
        <name>(6S)-5-formyl-5,6,7,8-tetrahydrofolate</name>
        <dbReference type="ChEBI" id="CHEBI:57457"/>
    </ligand>
</feature>
<evidence type="ECO:0000313" key="9">
    <source>
        <dbReference type="EMBL" id="MFO3665801.1"/>
    </source>
</evidence>
<dbReference type="Gene3D" id="3.40.50.300">
    <property type="entry name" value="P-loop containing nucleotide triphosphate hydrolases"/>
    <property type="match status" value="1"/>
</dbReference>
<dbReference type="Pfam" id="PF01926">
    <property type="entry name" value="MMR_HSR1"/>
    <property type="match status" value="1"/>
</dbReference>
<feature type="binding site" evidence="6">
    <location>
        <begin position="230"/>
        <end position="235"/>
    </location>
    <ligand>
        <name>GTP</name>
        <dbReference type="ChEBI" id="CHEBI:37565"/>
    </ligand>
</feature>
<name>A0ABW9M910_9FIRM</name>
<dbReference type="NCBIfam" id="TIGR00450">
    <property type="entry name" value="mnmE_trmE_thdF"/>
    <property type="match status" value="1"/>
</dbReference>
<keyword evidence="6" id="KW-0963">Cytoplasm</keyword>
<evidence type="ECO:0000256" key="1">
    <source>
        <dbReference type="ARBA" id="ARBA00011043"/>
    </source>
</evidence>
<dbReference type="PANTHER" id="PTHR42714:SF2">
    <property type="entry name" value="TRNA MODIFICATION GTPASE GTPBP3, MITOCHONDRIAL"/>
    <property type="match status" value="1"/>
</dbReference>